<keyword evidence="3" id="KW-1185">Reference proteome</keyword>
<organism evidence="2 3">
    <name type="scientific">Fusarium pseudoanthophilum</name>
    <dbReference type="NCBI Taxonomy" id="48495"/>
    <lineage>
        <taxon>Eukaryota</taxon>
        <taxon>Fungi</taxon>
        <taxon>Dikarya</taxon>
        <taxon>Ascomycota</taxon>
        <taxon>Pezizomycotina</taxon>
        <taxon>Sordariomycetes</taxon>
        <taxon>Hypocreomycetidae</taxon>
        <taxon>Hypocreales</taxon>
        <taxon>Nectriaceae</taxon>
        <taxon>Fusarium</taxon>
        <taxon>Fusarium fujikuroi species complex</taxon>
    </lineage>
</organism>
<name>A0A8H5UWW8_9HYPO</name>
<evidence type="ECO:0000313" key="2">
    <source>
        <dbReference type="EMBL" id="KAF5600425.1"/>
    </source>
</evidence>
<reference evidence="2 3" key="1">
    <citation type="submission" date="2020-05" db="EMBL/GenBank/DDBJ databases">
        <title>Identification and distribution of gene clusters putatively required for synthesis of sphingolipid metabolism inhibitors in phylogenetically diverse species of the filamentous fungus Fusarium.</title>
        <authorList>
            <person name="Kim H.-S."/>
            <person name="Busman M."/>
            <person name="Brown D.W."/>
            <person name="Divon H."/>
            <person name="Uhlig S."/>
            <person name="Proctor R.H."/>
        </authorList>
    </citation>
    <scope>NUCLEOTIDE SEQUENCE [LARGE SCALE GENOMIC DNA]</scope>
    <source>
        <strain evidence="2 3">NRRL 25211</strain>
    </source>
</reference>
<feature type="compositionally biased region" description="Pro residues" evidence="1">
    <location>
        <begin position="118"/>
        <end position="127"/>
    </location>
</feature>
<dbReference type="EMBL" id="JAAOAR010000103">
    <property type="protein sequence ID" value="KAF5600425.1"/>
    <property type="molecule type" value="Genomic_DNA"/>
</dbReference>
<accession>A0A8H5UWW8</accession>
<evidence type="ECO:0000256" key="1">
    <source>
        <dbReference type="SAM" id="MobiDB-lite"/>
    </source>
</evidence>
<feature type="region of interest" description="Disordered" evidence="1">
    <location>
        <begin position="78"/>
        <end position="183"/>
    </location>
</feature>
<proteinExistence type="predicted"/>
<dbReference type="Proteomes" id="UP000544095">
    <property type="component" value="Unassembled WGS sequence"/>
</dbReference>
<gene>
    <name evidence="2" type="ORF">FPANT_2440</name>
</gene>
<protein>
    <submittedName>
        <fullName evidence="2">Uncharacterized protein</fullName>
    </submittedName>
</protein>
<comment type="caution">
    <text evidence="2">The sequence shown here is derived from an EMBL/GenBank/DDBJ whole genome shotgun (WGS) entry which is preliminary data.</text>
</comment>
<evidence type="ECO:0000313" key="3">
    <source>
        <dbReference type="Proteomes" id="UP000544095"/>
    </source>
</evidence>
<sequence>MSGKPVESAEVTRRVNSHLKLFNAIVARIEIIMVGTKNIKGPVLAMMYSETQRLPIAFTRTFIKDFEELIASLRNLEPSTQAQQEPSSSTTVGASSRGPGEGQHEELTSIAGKSYKAHPPPPPPGSPPLENRLPTLSSTEQIPRHRGKGNRGTGGSQERSDKRPSDARPTGQSHKKWRDSSRK</sequence>
<dbReference type="AlphaFoldDB" id="A0A8H5UWW8"/>
<feature type="compositionally biased region" description="Polar residues" evidence="1">
    <location>
        <begin position="78"/>
        <end position="94"/>
    </location>
</feature>